<sequence length="65" mass="7611">KLASLENLANRDLSQSTLNKVSRARYLDLLTSLRSHFIYLTYNILDLSKLCYFKDSSNELYTFND</sequence>
<dbReference type="Proteomes" id="UP000593560">
    <property type="component" value="Unassembled WGS sequence"/>
</dbReference>
<keyword evidence="2" id="KW-1185">Reference proteome</keyword>
<feature type="non-terminal residue" evidence="1">
    <location>
        <position position="1"/>
    </location>
</feature>
<organism evidence="1 2">
    <name type="scientific">Gossypium harknessii</name>
    <dbReference type="NCBI Taxonomy" id="34285"/>
    <lineage>
        <taxon>Eukaryota</taxon>
        <taxon>Viridiplantae</taxon>
        <taxon>Streptophyta</taxon>
        <taxon>Embryophyta</taxon>
        <taxon>Tracheophyta</taxon>
        <taxon>Spermatophyta</taxon>
        <taxon>Magnoliopsida</taxon>
        <taxon>eudicotyledons</taxon>
        <taxon>Gunneridae</taxon>
        <taxon>Pentapetalae</taxon>
        <taxon>rosids</taxon>
        <taxon>malvids</taxon>
        <taxon>Malvales</taxon>
        <taxon>Malvaceae</taxon>
        <taxon>Malvoideae</taxon>
        <taxon>Gossypium</taxon>
    </lineage>
</organism>
<dbReference type="AlphaFoldDB" id="A0A7J9I2N4"/>
<reference evidence="1 2" key="1">
    <citation type="journal article" date="2019" name="Genome Biol. Evol.">
        <title>Insights into the evolution of the New World diploid cottons (Gossypium, subgenus Houzingenia) based on genome sequencing.</title>
        <authorList>
            <person name="Grover C.E."/>
            <person name="Arick M.A. 2nd"/>
            <person name="Thrash A."/>
            <person name="Conover J.L."/>
            <person name="Sanders W.S."/>
            <person name="Peterson D.G."/>
            <person name="Frelichowski J.E."/>
            <person name="Scheffler J.A."/>
            <person name="Scheffler B.E."/>
            <person name="Wendel J.F."/>
        </authorList>
    </citation>
    <scope>NUCLEOTIDE SEQUENCE [LARGE SCALE GENOMIC DNA]</scope>
    <source>
        <strain evidence="1">0</strain>
        <tissue evidence="1">Leaf</tissue>
    </source>
</reference>
<comment type="caution">
    <text evidence="1">The sequence shown here is derived from an EMBL/GenBank/DDBJ whole genome shotgun (WGS) entry which is preliminary data.</text>
</comment>
<accession>A0A7J9I2N4</accession>
<protein>
    <submittedName>
        <fullName evidence="1">Uncharacterized protein</fullName>
    </submittedName>
</protein>
<name>A0A7J9I2N4_9ROSI</name>
<proteinExistence type="predicted"/>
<evidence type="ECO:0000313" key="1">
    <source>
        <dbReference type="EMBL" id="MBA0816389.1"/>
    </source>
</evidence>
<gene>
    <name evidence="1" type="ORF">Gohar_001055</name>
</gene>
<evidence type="ECO:0000313" key="2">
    <source>
        <dbReference type="Proteomes" id="UP000593560"/>
    </source>
</evidence>
<dbReference type="EMBL" id="JABFAD010000013">
    <property type="protein sequence ID" value="MBA0816389.1"/>
    <property type="molecule type" value="Genomic_DNA"/>
</dbReference>
<dbReference type="OrthoDB" id="428342at2759"/>